<dbReference type="Gene3D" id="3.40.720.10">
    <property type="entry name" value="Alkaline Phosphatase, subunit A"/>
    <property type="match status" value="1"/>
</dbReference>
<name>A0A0F9DS72_9ZZZZ</name>
<feature type="non-terminal residue" evidence="1">
    <location>
        <position position="1"/>
    </location>
</feature>
<dbReference type="InterPro" id="IPR017850">
    <property type="entry name" value="Alkaline_phosphatase_core_sf"/>
</dbReference>
<accession>A0A0F9DS72</accession>
<dbReference type="EMBL" id="LAZR01038068">
    <property type="protein sequence ID" value="KKL20516.1"/>
    <property type="molecule type" value="Genomic_DNA"/>
</dbReference>
<dbReference type="InterPro" id="IPR002591">
    <property type="entry name" value="Phosphodiest/P_Trfase"/>
</dbReference>
<organism evidence="1">
    <name type="scientific">marine sediment metagenome</name>
    <dbReference type="NCBI Taxonomy" id="412755"/>
    <lineage>
        <taxon>unclassified sequences</taxon>
        <taxon>metagenomes</taxon>
        <taxon>ecological metagenomes</taxon>
    </lineage>
</organism>
<proteinExistence type="predicted"/>
<dbReference type="AlphaFoldDB" id="A0A0F9DS72"/>
<protein>
    <submittedName>
        <fullName evidence="1">Uncharacterized protein</fullName>
    </submittedName>
</protein>
<dbReference type="Pfam" id="PF01663">
    <property type="entry name" value="Phosphodiest"/>
    <property type="match status" value="1"/>
</dbReference>
<comment type="caution">
    <text evidence="1">The sequence shown here is derived from an EMBL/GenBank/DDBJ whole genome shotgun (WGS) entry which is preliminary data.</text>
</comment>
<dbReference type="SUPFAM" id="SSF53649">
    <property type="entry name" value="Alkaline phosphatase-like"/>
    <property type="match status" value="1"/>
</dbReference>
<evidence type="ECO:0000313" key="1">
    <source>
        <dbReference type="EMBL" id="KKL20516.1"/>
    </source>
</evidence>
<sequence>GLTPPQLGFNYFSVPGKGLFNSTIWADNAIFSNPTLKSFVLNVPGTYPAWKINGEMFTGLMSPELSTYPEKLKEKYKKDWIVGGNTIELLHKAFKMRSNLFLSRFKEDFDLMIYVIDIPDHTSHIAYLSLKDMIHYIHLDYKKIDKFLGRILDNKEFKNLFIISDHGLSTNKKIFYFNYWLKKKGFFSFPSQSNEKIWKGIFLKLFGIIRPLIKPNKNLIKIYERLLLKPKKSNKNSKQGENEKKNLVRPQATFYIPDIMRLRTYKSNVGGIYLYGNYRSKKEVIISALNKEKCVKRIITPEFESFPDIYIILRPDMFFSVESSLFLKRKTEIMSHSMNGLFIAYGKNIKPGRATYVQYFDFAPTVLQLFNLEKQKGMIGESLNILK</sequence>
<reference evidence="1" key="1">
    <citation type="journal article" date="2015" name="Nature">
        <title>Complex archaea that bridge the gap between prokaryotes and eukaryotes.</title>
        <authorList>
            <person name="Spang A."/>
            <person name="Saw J.H."/>
            <person name="Jorgensen S.L."/>
            <person name="Zaremba-Niedzwiedzka K."/>
            <person name="Martijn J."/>
            <person name="Lind A.E."/>
            <person name="van Eijk R."/>
            <person name="Schleper C."/>
            <person name="Guy L."/>
            <person name="Ettema T.J."/>
        </authorList>
    </citation>
    <scope>NUCLEOTIDE SEQUENCE</scope>
</reference>
<gene>
    <name evidence="1" type="ORF">LCGC14_2454670</name>
</gene>